<comment type="caution">
    <text evidence="1">The sequence shown here is derived from an EMBL/GenBank/DDBJ whole genome shotgun (WGS) entry which is preliminary data.</text>
</comment>
<dbReference type="AlphaFoldDB" id="A0A5B6X094"/>
<proteinExistence type="predicted"/>
<keyword evidence="2" id="KW-1185">Reference proteome</keyword>
<accession>A0A5B6X094</accession>
<gene>
    <name evidence="1" type="ORF">EPI10_030993</name>
</gene>
<evidence type="ECO:0000313" key="2">
    <source>
        <dbReference type="Proteomes" id="UP000325315"/>
    </source>
</evidence>
<protein>
    <submittedName>
        <fullName evidence="1">Zinc finger MYM-type protein 1-like</fullName>
    </submittedName>
</protein>
<organism evidence="1 2">
    <name type="scientific">Gossypium australe</name>
    <dbReference type="NCBI Taxonomy" id="47621"/>
    <lineage>
        <taxon>Eukaryota</taxon>
        <taxon>Viridiplantae</taxon>
        <taxon>Streptophyta</taxon>
        <taxon>Embryophyta</taxon>
        <taxon>Tracheophyta</taxon>
        <taxon>Spermatophyta</taxon>
        <taxon>Magnoliopsida</taxon>
        <taxon>eudicotyledons</taxon>
        <taxon>Gunneridae</taxon>
        <taxon>Pentapetalae</taxon>
        <taxon>rosids</taxon>
        <taxon>malvids</taxon>
        <taxon>Malvales</taxon>
        <taxon>Malvaceae</taxon>
        <taxon>Malvoideae</taxon>
        <taxon>Gossypium</taxon>
    </lineage>
</organism>
<sequence length="98" mass="11443">MVSKKLKSKSICIDTTIKQVEGVLSYFEKYRNEALLLNNQENEEIQSADELFRVDYFLVIVDMTITSLKSIFEQLKTFESIFGFLFDSNKLKSLDEKD</sequence>
<dbReference type="EMBL" id="SMMG02000001">
    <property type="protein sequence ID" value="KAA3487143.1"/>
    <property type="molecule type" value="Genomic_DNA"/>
</dbReference>
<dbReference type="Proteomes" id="UP000325315">
    <property type="component" value="Unassembled WGS sequence"/>
</dbReference>
<name>A0A5B6X094_9ROSI</name>
<reference evidence="2" key="1">
    <citation type="journal article" date="2019" name="Plant Biotechnol. J.">
        <title>Genome sequencing of the Australian wild diploid species Gossypium australe highlights disease resistance and delayed gland morphogenesis.</title>
        <authorList>
            <person name="Cai Y."/>
            <person name="Cai X."/>
            <person name="Wang Q."/>
            <person name="Wang P."/>
            <person name="Zhang Y."/>
            <person name="Cai C."/>
            <person name="Xu Y."/>
            <person name="Wang K."/>
            <person name="Zhou Z."/>
            <person name="Wang C."/>
            <person name="Geng S."/>
            <person name="Li B."/>
            <person name="Dong Q."/>
            <person name="Hou Y."/>
            <person name="Wang H."/>
            <person name="Ai P."/>
            <person name="Liu Z."/>
            <person name="Yi F."/>
            <person name="Sun M."/>
            <person name="An G."/>
            <person name="Cheng J."/>
            <person name="Zhang Y."/>
            <person name="Shi Q."/>
            <person name="Xie Y."/>
            <person name="Shi X."/>
            <person name="Chang Y."/>
            <person name="Huang F."/>
            <person name="Chen Y."/>
            <person name="Hong S."/>
            <person name="Mi L."/>
            <person name="Sun Q."/>
            <person name="Zhang L."/>
            <person name="Zhou B."/>
            <person name="Peng R."/>
            <person name="Zhang X."/>
            <person name="Liu F."/>
        </authorList>
    </citation>
    <scope>NUCLEOTIDE SEQUENCE [LARGE SCALE GENOMIC DNA]</scope>
    <source>
        <strain evidence="2">cv. PA1801</strain>
    </source>
</reference>
<evidence type="ECO:0000313" key="1">
    <source>
        <dbReference type="EMBL" id="KAA3487143.1"/>
    </source>
</evidence>
<dbReference type="OrthoDB" id="1692427at2759"/>